<evidence type="ECO:0000313" key="2">
    <source>
        <dbReference type="Proteomes" id="UP000217763"/>
    </source>
</evidence>
<proteinExistence type="predicted"/>
<name>A0A231MWH0_9GAMM</name>
<organism evidence="1 2">
    <name type="scientific">Zobellella denitrificans</name>
    <dbReference type="NCBI Taxonomy" id="347534"/>
    <lineage>
        <taxon>Bacteria</taxon>
        <taxon>Pseudomonadati</taxon>
        <taxon>Pseudomonadota</taxon>
        <taxon>Gammaproteobacteria</taxon>
        <taxon>Aeromonadales</taxon>
        <taxon>Aeromonadaceae</taxon>
        <taxon>Zobellella</taxon>
    </lineage>
</organism>
<dbReference type="EMBL" id="CP012621">
    <property type="protein sequence ID" value="ATG75930.1"/>
    <property type="molecule type" value="Genomic_DNA"/>
</dbReference>
<protein>
    <submittedName>
        <fullName evidence="1">Uncharacterized protein</fullName>
    </submittedName>
</protein>
<dbReference type="AlphaFoldDB" id="A0A231MWH0"/>
<dbReference type="KEGG" id="zdf:AN401_12415"/>
<gene>
    <name evidence="1" type="ORF">AN401_12415</name>
</gene>
<dbReference type="Pfam" id="PF13642">
    <property type="entry name" value="DUF4144"/>
    <property type="match status" value="1"/>
</dbReference>
<evidence type="ECO:0000313" key="1">
    <source>
        <dbReference type="EMBL" id="ATG75930.1"/>
    </source>
</evidence>
<dbReference type="OrthoDB" id="5771593at2"/>
<dbReference type="RefSeq" id="WP_094040453.1">
    <property type="nucleotide sequence ID" value="NZ_CP012621.1"/>
</dbReference>
<dbReference type="Proteomes" id="UP000217763">
    <property type="component" value="Chromosome"/>
</dbReference>
<accession>A0A231MWH0</accession>
<keyword evidence="2" id="KW-1185">Reference proteome</keyword>
<reference evidence="2" key="1">
    <citation type="submission" date="2015-09" db="EMBL/GenBank/DDBJ databases">
        <authorList>
            <person name="Shao Z."/>
            <person name="Wang L."/>
        </authorList>
    </citation>
    <scope>NUCLEOTIDE SEQUENCE [LARGE SCALE GENOMIC DNA]</scope>
    <source>
        <strain evidence="2">F13-1</strain>
    </source>
</reference>
<dbReference type="Gene3D" id="1.10.8.650">
    <property type="entry name" value="Uncharacterised protein PF13642 yp_926445, C-terminal domain"/>
    <property type="match status" value="1"/>
</dbReference>
<sequence>MTDLEQSSPIAWPAIIEFADGHGYAWVENADDCEAHHPHAGDGLIDGEGRLHLLSQRDDGSLYWQRQLRLISVPALNESLRAHAARLGICCIPKLRVTTPAEAVALVAWLDQQ</sequence>
<dbReference type="InterPro" id="IPR025284">
    <property type="entry name" value="DUF4144"/>
</dbReference>